<evidence type="ECO:0000256" key="5">
    <source>
        <dbReference type="ARBA" id="ARBA00022454"/>
    </source>
</evidence>
<reference evidence="20 21" key="1">
    <citation type="journal article" date="2009" name="Nature">
        <title>Evolution of pathogenicity and sexual reproduction in eight Candida genomes.</title>
        <authorList>
            <person name="Butler G."/>
            <person name="Rasmussen M.D."/>
            <person name="Lin M.F."/>
            <person name="Santos M.A."/>
            <person name="Sakthikumar S."/>
            <person name="Munro C.A."/>
            <person name="Rheinbay E."/>
            <person name="Grabherr M."/>
            <person name="Forche A."/>
            <person name="Reedy J.L."/>
            <person name="Agrafioti I."/>
            <person name="Arnaud M.B."/>
            <person name="Bates S."/>
            <person name="Brown A.J."/>
            <person name="Brunke S."/>
            <person name="Costanzo M.C."/>
            <person name="Fitzpatrick D.A."/>
            <person name="de Groot P.W."/>
            <person name="Harris D."/>
            <person name="Hoyer L.L."/>
            <person name="Hube B."/>
            <person name="Klis F.M."/>
            <person name="Kodira C."/>
            <person name="Lennard N."/>
            <person name="Logue M.E."/>
            <person name="Martin R."/>
            <person name="Neiman A.M."/>
            <person name="Nikolaou E."/>
            <person name="Quail M.A."/>
            <person name="Quinn J."/>
            <person name="Santos M.C."/>
            <person name="Schmitzberger F.F."/>
            <person name="Sherlock G."/>
            <person name="Shah P."/>
            <person name="Silverstein K.A."/>
            <person name="Skrzypek M.S."/>
            <person name="Soll D."/>
            <person name="Staggs R."/>
            <person name="Stansfield I."/>
            <person name="Stumpf M.P."/>
            <person name="Sudbery P.E."/>
            <person name="Srikantha T."/>
            <person name="Zeng Q."/>
            <person name="Berman J."/>
            <person name="Berriman M."/>
            <person name="Heitman J."/>
            <person name="Gow N.A."/>
            <person name="Lorenz M.C."/>
            <person name="Birren B.W."/>
            <person name="Kellis M."/>
            <person name="Cuomo C.A."/>
        </authorList>
    </citation>
    <scope>NUCLEOTIDE SEQUENCE [LARGE SCALE GENOMIC DNA]</scope>
    <source>
        <strain evidence="21">ATCC MYA-3404 / T1</strain>
    </source>
</reference>
<evidence type="ECO:0000256" key="15">
    <source>
        <dbReference type="ARBA" id="ARBA00023306"/>
    </source>
</evidence>
<name>C5MI37_CANTT</name>
<sequence>MSLSDSLTSLQQSLRSINSNNFNSPRMFTNAMVNAPEITTLIKDPTYDESSLYTINKPKNSTGRSKLVDNLVEKASMDTKSERIDGRIIYTLEPIVSDKPQQINQFINKNGEYIQREDDDDGDEEDRRTPIVKFPNLDLSNSTSRSLINLNNSEDLGQIFYQTSQVLSKYPNLIEDHHSLVRQLNRFEHEYRSLENEIQDLHDEVKERKKYLTEKHVDYDNISFTNMEISSTSSDTNQEDELDIDEIIRLEREEIEQLESKLKQVYNK</sequence>
<dbReference type="GO" id="GO:0051301">
    <property type="term" value="P:cell division"/>
    <property type="evidence" value="ECO:0007669"/>
    <property type="project" value="UniProtKB-KW"/>
</dbReference>
<dbReference type="GeneID" id="8300945"/>
<comment type="subcellular location">
    <subcellularLocation>
        <location evidence="3">Chromosome</location>
        <location evidence="3">Centromere</location>
        <location evidence="3">Kinetochore</location>
    </subcellularLocation>
    <subcellularLocation>
        <location evidence="2">Cytoplasm</location>
        <location evidence="2">Cytoskeleton</location>
        <location evidence="2">Spindle</location>
    </subcellularLocation>
    <subcellularLocation>
        <location evidence="1">Nucleus</location>
    </subcellularLocation>
</comment>
<evidence type="ECO:0000256" key="16">
    <source>
        <dbReference type="ARBA" id="ARBA00023328"/>
    </source>
</evidence>
<dbReference type="VEuPathDB" id="FungiDB:CTRG_05730"/>
<evidence type="ECO:0000256" key="9">
    <source>
        <dbReference type="ARBA" id="ARBA00022776"/>
    </source>
</evidence>
<keyword evidence="13" id="KW-0206">Cytoskeleton</keyword>
<evidence type="ECO:0000313" key="21">
    <source>
        <dbReference type="Proteomes" id="UP000002037"/>
    </source>
</evidence>
<keyword evidence="10" id="KW-0159">Chromosome partition</keyword>
<keyword evidence="15" id="KW-0131">Cell cycle</keyword>
<evidence type="ECO:0000256" key="3">
    <source>
        <dbReference type="ARBA" id="ARBA00004629"/>
    </source>
</evidence>
<dbReference type="Proteomes" id="UP000002037">
    <property type="component" value="Unassembled WGS sequence"/>
</dbReference>
<dbReference type="GO" id="GO:0008608">
    <property type="term" value="P:attachment of spindle microtubules to kinetochore"/>
    <property type="evidence" value="ECO:0007669"/>
    <property type="project" value="InterPro"/>
</dbReference>
<dbReference type="KEGG" id="ctp:CTRG_05730"/>
<dbReference type="eggNOG" id="ENOG502R89W">
    <property type="taxonomic scope" value="Eukaryota"/>
</dbReference>
<evidence type="ECO:0000256" key="17">
    <source>
        <dbReference type="ARBA" id="ARBA00044112"/>
    </source>
</evidence>
<keyword evidence="9" id="KW-0498">Mitosis</keyword>
<keyword evidence="16" id="KW-0137">Centromere</keyword>
<dbReference type="GO" id="GO:0042729">
    <property type="term" value="C:DASH complex"/>
    <property type="evidence" value="ECO:0007669"/>
    <property type="project" value="InterPro"/>
</dbReference>
<dbReference type="AlphaFoldDB" id="C5MI37"/>
<dbReference type="InterPro" id="IPR013966">
    <property type="entry name" value="Spc34"/>
</dbReference>
<dbReference type="OrthoDB" id="10016597at2759"/>
<protein>
    <recommendedName>
        <fullName evidence="17">DASH complex subunit SPC34</fullName>
    </recommendedName>
    <alternativeName>
        <fullName evidence="18">Outer kinetochore protein SPC34</fullName>
    </alternativeName>
</protein>
<dbReference type="RefSeq" id="XP_002551432.1">
    <property type="nucleotide sequence ID" value="XM_002551386.1"/>
</dbReference>
<keyword evidence="21" id="KW-1185">Reference proteome</keyword>
<dbReference type="STRING" id="294747.C5MI37"/>
<evidence type="ECO:0000256" key="2">
    <source>
        <dbReference type="ARBA" id="ARBA00004186"/>
    </source>
</evidence>
<dbReference type="HOGENOM" id="CLU_085450_0_0_1"/>
<organism evidence="20 21">
    <name type="scientific">Candida tropicalis (strain ATCC MYA-3404 / T1)</name>
    <name type="common">Yeast</name>
    <dbReference type="NCBI Taxonomy" id="294747"/>
    <lineage>
        <taxon>Eukaryota</taxon>
        <taxon>Fungi</taxon>
        <taxon>Dikarya</taxon>
        <taxon>Ascomycota</taxon>
        <taxon>Saccharomycotina</taxon>
        <taxon>Pichiomycetes</taxon>
        <taxon>Debaryomycetaceae</taxon>
        <taxon>Candida/Lodderomyces clade</taxon>
        <taxon>Candida</taxon>
    </lineage>
</organism>
<keyword evidence="6" id="KW-0963">Cytoplasm</keyword>
<keyword evidence="12 19" id="KW-0175">Coiled coil</keyword>
<feature type="coiled-coil region" evidence="19">
    <location>
        <begin position="177"/>
        <end position="211"/>
    </location>
</feature>
<dbReference type="EMBL" id="GG692403">
    <property type="protein sequence ID" value="EER30734.1"/>
    <property type="molecule type" value="Genomic_DNA"/>
</dbReference>
<keyword evidence="14" id="KW-0539">Nucleus</keyword>
<evidence type="ECO:0000256" key="12">
    <source>
        <dbReference type="ARBA" id="ARBA00023054"/>
    </source>
</evidence>
<comment type="similarity">
    <text evidence="4">Belongs to the DASH complex SPC34 family.</text>
</comment>
<evidence type="ECO:0000256" key="7">
    <source>
        <dbReference type="ARBA" id="ARBA00022618"/>
    </source>
</evidence>
<evidence type="ECO:0000256" key="4">
    <source>
        <dbReference type="ARBA" id="ARBA00008491"/>
    </source>
</evidence>
<evidence type="ECO:0000256" key="10">
    <source>
        <dbReference type="ARBA" id="ARBA00022829"/>
    </source>
</evidence>
<keyword evidence="5" id="KW-0158">Chromosome</keyword>
<keyword evidence="8" id="KW-0493">Microtubule</keyword>
<evidence type="ECO:0000256" key="6">
    <source>
        <dbReference type="ARBA" id="ARBA00022490"/>
    </source>
</evidence>
<dbReference type="GO" id="GO:0005876">
    <property type="term" value="C:spindle microtubule"/>
    <property type="evidence" value="ECO:0007669"/>
    <property type="project" value="InterPro"/>
</dbReference>
<evidence type="ECO:0000256" key="18">
    <source>
        <dbReference type="ARBA" id="ARBA00044346"/>
    </source>
</evidence>
<evidence type="ECO:0000256" key="19">
    <source>
        <dbReference type="SAM" id="Coils"/>
    </source>
</evidence>
<proteinExistence type="inferred from homology"/>
<gene>
    <name evidence="20" type="ORF">CTRG_05730</name>
</gene>
<dbReference type="Pfam" id="PF08657">
    <property type="entry name" value="DASH_Spc34"/>
    <property type="match status" value="2"/>
</dbReference>
<evidence type="ECO:0000256" key="13">
    <source>
        <dbReference type="ARBA" id="ARBA00023212"/>
    </source>
</evidence>
<evidence type="ECO:0000313" key="20">
    <source>
        <dbReference type="EMBL" id="EER30734.1"/>
    </source>
</evidence>
<evidence type="ECO:0000256" key="1">
    <source>
        <dbReference type="ARBA" id="ARBA00004123"/>
    </source>
</evidence>
<keyword evidence="7" id="KW-0132">Cell division</keyword>
<evidence type="ECO:0000256" key="11">
    <source>
        <dbReference type="ARBA" id="ARBA00022838"/>
    </source>
</evidence>
<keyword evidence="11" id="KW-0995">Kinetochore</keyword>
<evidence type="ECO:0000256" key="14">
    <source>
        <dbReference type="ARBA" id="ARBA00023242"/>
    </source>
</evidence>
<accession>C5MI37</accession>
<evidence type="ECO:0000256" key="8">
    <source>
        <dbReference type="ARBA" id="ARBA00022701"/>
    </source>
</evidence>